<reference evidence="2" key="1">
    <citation type="submission" date="2023-07" db="EMBL/GenBank/DDBJ databases">
        <title>Novel species isolated from saline lakes on Tibetan Plateau.</title>
        <authorList>
            <person name="Lu H."/>
        </authorList>
    </citation>
    <scope>NUCLEOTIDE SEQUENCE [LARGE SCALE GENOMIC DNA]</scope>
    <source>
        <strain evidence="2">CAK8W</strain>
    </source>
</reference>
<comment type="caution">
    <text evidence="1">The sequence shown here is derived from an EMBL/GenBank/DDBJ whole genome shotgun (WGS) entry which is preliminary data.</text>
</comment>
<evidence type="ECO:0000313" key="2">
    <source>
        <dbReference type="Proteomes" id="UP001199314"/>
    </source>
</evidence>
<dbReference type="RefSeq" id="WP_224460348.1">
    <property type="nucleotide sequence ID" value="NZ_JAIQZE010000002.1"/>
</dbReference>
<gene>
    <name evidence="1" type="ORF">LB452_03570</name>
</gene>
<dbReference type="EMBL" id="JAIQZE010000002">
    <property type="protein sequence ID" value="MBZ9777994.1"/>
    <property type="molecule type" value="Genomic_DNA"/>
</dbReference>
<protein>
    <submittedName>
        <fullName evidence="1">Uncharacterized protein</fullName>
    </submittedName>
</protein>
<dbReference type="Proteomes" id="UP001199314">
    <property type="component" value="Unassembled WGS sequence"/>
</dbReference>
<organism evidence="1 2">
    <name type="scientific">Psychroflexus longus</name>
    <dbReference type="NCBI Taxonomy" id="2873596"/>
    <lineage>
        <taxon>Bacteria</taxon>
        <taxon>Pseudomonadati</taxon>
        <taxon>Bacteroidota</taxon>
        <taxon>Flavobacteriia</taxon>
        <taxon>Flavobacteriales</taxon>
        <taxon>Flavobacteriaceae</taxon>
        <taxon>Psychroflexus</taxon>
    </lineage>
</organism>
<evidence type="ECO:0000313" key="1">
    <source>
        <dbReference type="EMBL" id="MBZ9777994.1"/>
    </source>
</evidence>
<proteinExistence type="predicted"/>
<name>A0ABS7XHU1_9FLAO</name>
<sequence length="178" mass="19875">MKKIMYLMIVFISIVNCKAQEGYHSLTSSEYANVKFQGVPFEAIKATNGNVQAMKDLFPLSTNRSHPDSFTLDEFGSEIGEPQRYFYFNSGLKIFFGLGGPSEPAEIGRLESPDITVLGHHLEIGDSIDVLGNDIEFNINRDGSKSILFIKNNGTCCPIVIDLDENMNITDIYYLIFA</sequence>
<accession>A0ABS7XHU1</accession>
<keyword evidence="2" id="KW-1185">Reference proteome</keyword>